<organism evidence="3">
    <name type="scientific">Lysobacter firmicutimachus</name>
    <dbReference type="NCBI Taxonomy" id="1792846"/>
    <lineage>
        <taxon>Bacteria</taxon>
        <taxon>Pseudomonadati</taxon>
        <taxon>Pseudomonadota</taxon>
        <taxon>Gammaproteobacteria</taxon>
        <taxon>Lysobacterales</taxon>
        <taxon>Lysobacteraceae</taxon>
        <taxon>Lysobacter</taxon>
    </lineage>
</organism>
<sequence>MRRIGATVAMAATMWLMLAGGHAGATVKDAAANGFTVENEQTVPVAPDAAWKALVEDIDRWWPKDHTWWGQASRLSLQPHAGGCFCEIGKDGKQQALHMTVSFVDPGKTLRLLGGLGPLQGMGLHGALEFKLAATADGGTRIVMSYRAGGYTPDDLSKFVAVVDQVQGLQLQGLGDYLRRAPASPAAIRPAATPSSATEAGRAAVQPDPQR</sequence>
<dbReference type="Gene3D" id="3.30.530.20">
    <property type="match status" value="1"/>
</dbReference>
<dbReference type="AlphaFoldDB" id="A0AAU8MTF9"/>
<proteinExistence type="predicted"/>
<dbReference type="InterPro" id="IPR023393">
    <property type="entry name" value="START-like_dom_sf"/>
</dbReference>
<reference evidence="3" key="1">
    <citation type="submission" date="2024-06" db="EMBL/GenBank/DDBJ databases">
        <authorList>
            <person name="Li S."/>
        </authorList>
    </citation>
    <scope>NUCLEOTIDE SEQUENCE</scope>
    <source>
        <strain evidence="3">SR10</strain>
    </source>
</reference>
<protein>
    <submittedName>
        <fullName evidence="3">SRPBCC domain-containing protein</fullName>
    </submittedName>
</protein>
<evidence type="ECO:0000313" key="3">
    <source>
        <dbReference type="EMBL" id="XCO74669.1"/>
    </source>
</evidence>
<evidence type="ECO:0000256" key="1">
    <source>
        <dbReference type="SAM" id="MobiDB-lite"/>
    </source>
</evidence>
<feature type="region of interest" description="Disordered" evidence="1">
    <location>
        <begin position="185"/>
        <end position="211"/>
    </location>
</feature>
<name>A0AAU8MTF9_9GAMM</name>
<gene>
    <name evidence="3" type="ORF">ABU614_20215</name>
</gene>
<dbReference type="RefSeq" id="WP_363797546.1">
    <property type="nucleotide sequence ID" value="NZ_CP159925.1"/>
</dbReference>
<feature type="signal peptide" evidence="2">
    <location>
        <begin position="1"/>
        <end position="25"/>
    </location>
</feature>
<feature type="chain" id="PRO_5043874120" evidence="2">
    <location>
        <begin position="26"/>
        <end position="211"/>
    </location>
</feature>
<keyword evidence="2" id="KW-0732">Signal</keyword>
<dbReference type="EMBL" id="CP159925">
    <property type="protein sequence ID" value="XCO74669.1"/>
    <property type="molecule type" value="Genomic_DNA"/>
</dbReference>
<accession>A0AAU8MTF9</accession>
<evidence type="ECO:0000256" key="2">
    <source>
        <dbReference type="SAM" id="SignalP"/>
    </source>
</evidence>
<feature type="compositionally biased region" description="Low complexity" evidence="1">
    <location>
        <begin position="185"/>
        <end position="198"/>
    </location>
</feature>
<dbReference type="SUPFAM" id="SSF55961">
    <property type="entry name" value="Bet v1-like"/>
    <property type="match status" value="1"/>
</dbReference>